<evidence type="ECO:0000313" key="2">
    <source>
        <dbReference type="Proteomes" id="UP000256779"/>
    </source>
</evidence>
<dbReference type="OrthoDB" id="922982at2"/>
<reference evidence="1 2" key="1">
    <citation type="submission" date="2018-07" db="EMBL/GenBank/DDBJ databases">
        <title>Genomic Encyclopedia of Type Strains, Phase IV (KMG-IV): sequencing the most valuable type-strain genomes for metagenomic binning, comparative biology and taxonomic classification.</title>
        <authorList>
            <person name="Goeker M."/>
        </authorList>
    </citation>
    <scope>NUCLEOTIDE SEQUENCE [LARGE SCALE GENOMIC DNA]</scope>
    <source>
        <strain evidence="1 2">DSM 4134</strain>
    </source>
</reference>
<dbReference type="AlphaFoldDB" id="A0A3D9L469"/>
<dbReference type="Proteomes" id="UP000256779">
    <property type="component" value="Unassembled WGS sequence"/>
</dbReference>
<dbReference type="InterPro" id="IPR025345">
    <property type="entry name" value="DUF4249"/>
</dbReference>
<evidence type="ECO:0000313" key="1">
    <source>
        <dbReference type="EMBL" id="RED97437.1"/>
    </source>
</evidence>
<dbReference type="EMBL" id="QREG01000012">
    <property type="protein sequence ID" value="RED97437.1"/>
    <property type="molecule type" value="Genomic_DNA"/>
</dbReference>
<name>A0A3D9L469_MARFU</name>
<sequence>MKVSTSIAIVILSMMALYGCSINEVDLGESPSRIVVEGWLIDQDTLQEIRITQSVGFAVQTTPPSVNDALSVKVISNINDSYLFVHTKDGRYQSTRSFSGKHGISYTLEILLSDGRRILSEPQVMKSAPAIDSLTYTSYERISETTDEPEIVYYPVVFTSDNDQSQDYYRWKLYKNDTLFNEPRHIVLLNDRFINGKSYQNEFNSFDYSLGDDIKIELLQISASGYRYLELLKAQTTTIGTVSAVSPGPIPGNLSFENVDEEVLGFWGAASVRTVETNISE</sequence>
<proteinExistence type="predicted"/>
<dbReference type="PROSITE" id="PS51257">
    <property type="entry name" value="PROKAR_LIPOPROTEIN"/>
    <property type="match status" value="1"/>
</dbReference>
<accession>A0A3D9L469</accession>
<comment type="caution">
    <text evidence="1">The sequence shown here is derived from an EMBL/GenBank/DDBJ whole genome shotgun (WGS) entry which is preliminary data.</text>
</comment>
<gene>
    <name evidence="1" type="ORF">C7460_11246</name>
</gene>
<dbReference type="RefSeq" id="WP_115868593.1">
    <property type="nucleotide sequence ID" value="NZ_QREG01000012.1"/>
</dbReference>
<dbReference type="Pfam" id="PF14054">
    <property type="entry name" value="DUF4249"/>
    <property type="match status" value="1"/>
</dbReference>
<protein>
    <submittedName>
        <fullName evidence="1">Uncharacterized protein DUF4249</fullName>
    </submittedName>
</protein>
<organism evidence="1 2">
    <name type="scientific">Marinoscillum furvescens DSM 4134</name>
    <dbReference type="NCBI Taxonomy" id="1122208"/>
    <lineage>
        <taxon>Bacteria</taxon>
        <taxon>Pseudomonadati</taxon>
        <taxon>Bacteroidota</taxon>
        <taxon>Cytophagia</taxon>
        <taxon>Cytophagales</taxon>
        <taxon>Reichenbachiellaceae</taxon>
        <taxon>Marinoscillum</taxon>
    </lineage>
</organism>
<keyword evidence="2" id="KW-1185">Reference proteome</keyword>